<comment type="caution">
    <text evidence="2">The sequence shown here is derived from an EMBL/GenBank/DDBJ whole genome shotgun (WGS) entry which is preliminary data.</text>
</comment>
<dbReference type="InterPro" id="IPR004045">
    <property type="entry name" value="Glutathione_S-Trfase_N"/>
</dbReference>
<dbReference type="Gene3D" id="3.40.30.10">
    <property type="entry name" value="Glutaredoxin"/>
    <property type="match status" value="1"/>
</dbReference>
<dbReference type="Pfam" id="PF13410">
    <property type="entry name" value="GST_C_2"/>
    <property type="match status" value="1"/>
</dbReference>
<feature type="domain" description="GST N-terminal" evidence="1">
    <location>
        <begin position="29"/>
        <end position="94"/>
    </location>
</feature>
<gene>
    <name evidence="2" type="ORF">QFW77_13440</name>
</gene>
<dbReference type="RefSeq" id="WP_280575279.1">
    <property type="nucleotide sequence ID" value="NZ_JARXRM010000043.1"/>
</dbReference>
<keyword evidence="3" id="KW-1185">Reference proteome</keyword>
<accession>A0ABT6JAW9</accession>
<name>A0ABT6JAW9_9GAMM</name>
<dbReference type="SUPFAM" id="SSF52833">
    <property type="entry name" value="Thioredoxin-like"/>
    <property type="match status" value="1"/>
</dbReference>
<dbReference type="InterPro" id="IPR036282">
    <property type="entry name" value="Glutathione-S-Trfase_C_sf"/>
</dbReference>
<dbReference type="Proteomes" id="UP001156940">
    <property type="component" value="Unassembled WGS sequence"/>
</dbReference>
<dbReference type="SUPFAM" id="SSF47616">
    <property type="entry name" value="GST C-terminal domain-like"/>
    <property type="match status" value="1"/>
</dbReference>
<evidence type="ECO:0000313" key="3">
    <source>
        <dbReference type="Proteomes" id="UP001156940"/>
    </source>
</evidence>
<evidence type="ECO:0000259" key="1">
    <source>
        <dbReference type="Pfam" id="PF13409"/>
    </source>
</evidence>
<dbReference type="Gene3D" id="1.20.1050.10">
    <property type="match status" value="1"/>
</dbReference>
<dbReference type="InterPro" id="IPR036249">
    <property type="entry name" value="Thioredoxin-like_sf"/>
</dbReference>
<dbReference type="EMBL" id="JARXRM010000043">
    <property type="protein sequence ID" value="MDH5823981.1"/>
    <property type="molecule type" value="Genomic_DNA"/>
</dbReference>
<reference evidence="2 3" key="1">
    <citation type="submission" date="2023-04" db="EMBL/GenBank/DDBJ databases">
        <title>Luteimonas endophyticus RD2P54.</title>
        <authorList>
            <person name="Sun J.-Q."/>
        </authorList>
    </citation>
    <scope>NUCLEOTIDE SEQUENCE [LARGE SCALE GENOMIC DNA]</scope>
    <source>
        <strain evidence="2 3">RD2P54</strain>
    </source>
</reference>
<dbReference type="Pfam" id="PF13409">
    <property type="entry name" value="GST_N_2"/>
    <property type="match status" value="1"/>
</dbReference>
<protein>
    <submittedName>
        <fullName evidence="2">Glutathione S-transferase family protein</fullName>
    </submittedName>
</protein>
<sequence>MKPATSPIPPGTDDPPRPELALYAESFAPWCERARWALDHHRVGYRTVEHLPLVGEPGLRWRSRRWRGRVSVPYLHGPGVRLMDSVEIARYAEARGTGAALFPADHQALIDGWIARSERLMQAGRSRVLGSGRDALEALREVGPAVPAMLSPARDTALVAAARHLARKYNTQSTPEQNLQTARKGLAELRDGLSAGSPYLVGGRFTFADVAMACALQFILPVADHHMRIGPATRRLWSWSELLTEAGPCLAWRDQIYRVHRLE</sequence>
<organism evidence="2 3">
    <name type="scientific">Luteimonas endophytica</name>
    <dbReference type="NCBI Taxonomy" id="3042023"/>
    <lineage>
        <taxon>Bacteria</taxon>
        <taxon>Pseudomonadati</taxon>
        <taxon>Pseudomonadota</taxon>
        <taxon>Gammaproteobacteria</taxon>
        <taxon>Lysobacterales</taxon>
        <taxon>Lysobacteraceae</taxon>
        <taxon>Luteimonas</taxon>
    </lineage>
</organism>
<proteinExistence type="predicted"/>
<evidence type="ECO:0000313" key="2">
    <source>
        <dbReference type="EMBL" id="MDH5823981.1"/>
    </source>
</evidence>